<protein>
    <recommendedName>
        <fullName evidence="4">Sperm antigen with calponin homology and coiled-coil domains 1</fullName>
    </recommendedName>
</protein>
<evidence type="ECO:0000313" key="2">
    <source>
        <dbReference type="Ensembl" id="ENSELUP00000089569.1"/>
    </source>
</evidence>
<feature type="coiled-coil region" evidence="1">
    <location>
        <begin position="24"/>
        <end position="171"/>
    </location>
</feature>
<evidence type="ECO:0008006" key="4">
    <source>
        <dbReference type="Google" id="ProtNLM"/>
    </source>
</evidence>
<dbReference type="AlphaFoldDB" id="A0AAY5KKY0"/>
<evidence type="ECO:0000256" key="1">
    <source>
        <dbReference type="SAM" id="Coils"/>
    </source>
</evidence>
<dbReference type="GeneTree" id="ENSGT00940000153592"/>
<organism evidence="2 3">
    <name type="scientific">Esox lucius</name>
    <name type="common">Northern pike</name>
    <dbReference type="NCBI Taxonomy" id="8010"/>
    <lineage>
        <taxon>Eukaryota</taxon>
        <taxon>Metazoa</taxon>
        <taxon>Chordata</taxon>
        <taxon>Craniata</taxon>
        <taxon>Vertebrata</taxon>
        <taxon>Euteleostomi</taxon>
        <taxon>Actinopterygii</taxon>
        <taxon>Neopterygii</taxon>
        <taxon>Teleostei</taxon>
        <taxon>Protacanthopterygii</taxon>
        <taxon>Esociformes</taxon>
        <taxon>Esocidae</taxon>
        <taxon>Esox</taxon>
    </lineage>
</organism>
<proteinExistence type="predicted"/>
<dbReference type="Proteomes" id="UP000265140">
    <property type="component" value="Chromosome 7"/>
</dbReference>
<sequence length="195" mass="22296">PWGFVVYGQHPVAEGSVQTSCLTTTAVEAECQQLAERAERREKELIGRISALEEVAQQADTQIKDLKETIFELEDQVEQQRAVHLHTNQTILDLENQLKKLEEQKAEVERQRKILSKQMKDETEEWRRFQADLQTAVVVANDIKVEAQQEIRSLRRRLQEEQGRSAKLSSDLEQLQGVRLGAGSSFETKTAVEGR</sequence>
<evidence type="ECO:0000313" key="3">
    <source>
        <dbReference type="Proteomes" id="UP000265140"/>
    </source>
</evidence>
<reference evidence="2" key="3">
    <citation type="submission" date="2025-09" db="UniProtKB">
        <authorList>
            <consortium name="Ensembl"/>
        </authorList>
    </citation>
    <scope>IDENTIFICATION</scope>
</reference>
<name>A0AAY5KKY0_ESOLU</name>
<accession>A0AAY5KKY0</accession>
<dbReference type="Ensembl" id="ENSELUT00000088472.1">
    <property type="protein sequence ID" value="ENSELUP00000089569.1"/>
    <property type="gene ID" value="ENSELUG00000022344.3"/>
</dbReference>
<reference evidence="2" key="2">
    <citation type="submission" date="2025-08" db="UniProtKB">
        <authorList>
            <consortium name="Ensembl"/>
        </authorList>
    </citation>
    <scope>IDENTIFICATION</scope>
</reference>
<keyword evidence="1" id="KW-0175">Coiled coil</keyword>
<dbReference type="SUPFAM" id="SSF90257">
    <property type="entry name" value="Myosin rod fragments"/>
    <property type="match status" value="1"/>
</dbReference>
<reference evidence="2 3" key="1">
    <citation type="submission" date="2020-02" db="EMBL/GenBank/DDBJ databases">
        <title>Esox lucius (northern pike) genome, fEsoLuc1, primary haplotype.</title>
        <authorList>
            <person name="Myers G."/>
            <person name="Karagic N."/>
            <person name="Meyer A."/>
            <person name="Pippel M."/>
            <person name="Reichard M."/>
            <person name="Winkler S."/>
            <person name="Tracey A."/>
            <person name="Sims Y."/>
            <person name="Howe K."/>
            <person name="Rhie A."/>
            <person name="Formenti G."/>
            <person name="Durbin R."/>
            <person name="Fedrigo O."/>
            <person name="Jarvis E.D."/>
        </authorList>
    </citation>
    <scope>NUCLEOTIDE SEQUENCE [LARGE SCALE GENOMIC DNA]</scope>
</reference>
<gene>
    <name evidence="2" type="primary">SPECC1</name>
</gene>
<keyword evidence="3" id="KW-1185">Reference proteome</keyword>